<organism evidence="17 18">
    <name type="scientific">Ameiurus melas</name>
    <name type="common">Black bullhead</name>
    <name type="synonym">Silurus melas</name>
    <dbReference type="NCBI Taxonomy" id="219545"/>
    <lineage>
        <taxon>Eukaryota</taxon>
        <taxon>Metazoa</taxon>
        <taxon>Chordata</taxon>
        <taxon>Craniata</taxon>
        <taxon>Vertebrata</taxon>
        <taxon>Euteleostomi</taxon>
        <taxon>Actinopterygii</taxon>
        <taxon>Neopterygii</taxon>
        <taxon>Teleostei</taxon>
        <taxon>Ostariophysi</taxon>
        <taxon>Siluriformes</taxon>
        <taxon>Ictaluridae</taxon>
        <taxon>Ameiurus</taxon>
    </lineage>
</organism>
<keyword evidence="4" id="KW-0813">Transport</keyword>
<dbReference type="InterPro" id="IPR011417">
    <property type="entry name" value="ANTH_dom"/>
</dbReference>
<comment type="similarity">
    <text evidence="3">Belongs to the PICALM/SNAP91 family.</text>
</comment>
<comment type="subcellular location">
    <subcellularLocation>
        <location evidence="1">Cell membrane</location>
    </subcellularLocation>
    <subcellularLocation>
        <location evidence="2">Membrane</location>
        <location evidence="2">Coated pit</location>
        <topology evidence="2">Peripheral membrane protein</topology>
        <orientation evidence="2">Cytoplasmic side</orientation>
    </subcellularLocation>
</comment>
<dbReference type="Gene3D" id="1.20.58.150">
    <property type="entry name" value="ANTH domain"/>
    <property type="match status" value="1"/>
</dbReference>
<dbReference type="SUPFAM" id="SSF48464">
    <property type="entry name" value="ENTH/VHS domain"/>
    <property type="match status" value="1"/>
</dbReference>
<dbReference type="GO" id="GO:0016185">
    <property type="term" value="P:synaptic vesicle budding from presynaptic endocytic zone membrane"/>
    <property type="evidence" value="ECO:0007669"/>
    <property type="project" value="TreeGrafter"/>
</dbReference>
<evidence type="ECO:0000256" key="9">
    <source>
        <dbReference type="ARBA" id="ARBA00023136"/>
    </source>
</evidence>
<reference evidence="17 18" key="1">
    <citation type="submission" date="2020-02" db="EMBL/GenBank/DDBJ databases">
        <title>A chromosome-scale genome assembly of the black bullhead catfish (Ameiurus melas).</title>
        <authorList>
            <person name="Wen M."/>
            <person name="Zham M."/>
            <person name="Cabau C."/>
            <person name="Klopp C."/>
            <person name="Donnadieu C."/>
            <person name="Roques C."/>
            <person name="Bouchez O."/>
            <person name="Lampietro C."/>
            <person name="Jouanno E."/>
            <person name="Herpin A."/>
            <person name="Louis A."/>
            <person name="Berthelot C."/>
            <person name="Parey E."/>
            <person name="Roest-Crollius H."/>
            <person name="Braasch I."/>
            <person name="Postlethwait J."/>
            <person name="Robinson-Rechavi M."/>
            <person name="Echchiki A."/>
            <person name="Begum T."/>
            <person name="Montfort J."/>
            <person name="Schartl M."/>
            <person name="Bobe J."/>
            <person name="Guiguen Y."/>
        </authorList>
    </citation>
    <scope>NUCLEOTIDE SEQUENCE [LARGE SCALE GENOMIC DNA]</scope>
    <source>
        <strain evidence="17">M_S1</strain>
        <tissue evidence="17">Blood</tissue>
    </source>
</reference>
<dbReference type="EMBL" id="JAAGNN010000019">
    <property type="protein sequence ID" value="KAF4076911.1"/>
    <property type="molecule type" value="Genomic_DNA"/>
</dbReference>
<evidence type="ECO:0000313" key="18">
    <source>
        <dbReference type="Proteomes" id="UP000593565"/>
    </source>
</evidence>
<comment type="caution">
    <text evidence="17">The sequence shown here is derived from an EMBL/GenBank/DDBJ whole genome shotgun (WGS) entry which is preliminary data.</text>
</comment>
<dbReference type="GO" id="GO:0072583">
    <property type="term" value="P:clathrin-dependent endocytosis"/>
    <property type="evidence" value="ECO:0007669"/>
    <property type="project" value="InterPro"/>
</dbReference>
<dbReference type="PANTHER" id="PTHR22951:SF4">
    <property type="entry name" value="CLATHRIN COAT ASSEMBLY PROTEIN AP180"/>
    <property type="match status" value="1"/>
</dbReference>
<feature type="compositionally biased region" description="Basic and acidic residues" evidence="15">
    <location>
        <begin position="917"/>
        <end position="931"/>
    </location>
</feature>
<feature type="compositionally biased region" description="Low complexity" evidence="15">
    <location>
        <begin position="842"/>
        <end position="856"/>
    </location>
</feature>
<dbReference type="FunFam" id="1.20.58.150:FF:000002">
    <property type="entry name" value="clathrin coat assembly protein AP180"/>
    <property type="match status" value="1"/>
</dbReference>
<accession>A0A7J6A419</accession>
<evidence type="ECO:0000256" key="7">
    <source>
        <dbReference type="ARBA" id="ARBA00022553"/>
    </source>
</evidence>
<dbReference type="GO" id="GO:0030136">
    <property type="term" value="C:clathrin-coated vesicle"/>
    <property type="evidence" value="ECO:0007669"/>
    <property type="project" value="InterPro"/>
</dbReference>
<keyword evidence="10" id="KW-0325">Glycoprotein</keyword>
<keyword evidence="6" id="KW-0488">Methylation</keyword>
<feature type="compositionally biased region" description="Polar residues" evidence="15">
    <location>
        <begin position="293"/>
        <end position="304"/>
    </location>
</feature>
<feature type="domain" description="ENTH" evidence="16">
    <location>
        <begin position="14"/>
        <end position="145"/>
    </location>
</feature>
<dbReference type="PROSITE" id="PS50942">
    <property type="entry name" value="ENTH"/>
    <property type="match status" value="1"/>
</dbReference>
<name>A0A7J6A419_AMEME</name>
<dbReference type="GO" id="GO:0000149">
    <property type="term" value="F:SNARE binding"/>
    <property type="evidence" value="ECO:0007669"/>
    <property type="project" value="TreeGrafter"/>
</dbReference>
<dbReference type="InterPro" id="IPR014712">
    <property type="entry name" value="ANTH_dom_sf"/>
</dbReference>
<dbReference type="Gene3D" id="1.25.40.90">
    <property type="match status" value="1"/>
</dbReference>
<feature type="compositionally biased region" description="Low complexity" evidence="15">
    <location>
        <begin position="889"/>
        <end position="909"/>
    </location>
</feature>
<dbReference type="Proteomes" id="UP000593565">
    <property type="component" value="Unassembled WGS sequence"/>
</dbReference>
<feature type="region of interest" description="Disordered" evidence="15">
    <location>
        <begin position="889"/>
        <end position="931"/>
    </location>
</feature>
<dbReference type="GO" id="GO:0048268">
    <property type="term" value="P:clathrin coat assembly"/>
    <property type="evidence" value="ECO:0007669"/>
    <property type="project" value="InterPro"/>
</dbReference>
<evidence type="ECO:0000256" key="15">
    <source>
        <dbReference type="SAM" id="MobiDB-lite"/>
    </source>
</evidence>
<evidence type="ECO:0000256" key="14">
    <source>
        <dbReference type="ARBA" id="ARBA00083065"/>
    </source>
</evidence>
<keyword evidence="9" id="KW-0472">Membrane</keyword>
<evidence type="ECO:0000256" key="4">
    <source>
        <dbReference type="ARBA" id="ARBA00022448"/>
    </source>
</evidence>
<gene>
    <name evidence="17" type="ORF">AMELA_G00220450</name>
</gene>
<evidence type="ECO:0000256" key="5">
    <source>
        <dbReference type="ARBA" id="ARBA00022475"/>
    </source>
</evidence>
<dbReference type="GO" id="GO:0005546">
    <property type="term" value="F:phosphatidylinositol-4,5-bisphosphate binding"/>
    <property type="evidence" value="ECO:0007669"/>
    <property type="project" value="TreeGrafter"/>
</dbReference>
<dbReference type="SUPFAM" id="SSF89009">
    <property type="entry name" value="GAT-like domain"/>
    <property type="match status" value="1"/>
</dbReference>
<dbReference type="SMART" id="SM00273">
    <property type="entry name" value="ENTH"/>
    <property type="match status" value="1"/>
</dbReference>
<keyword evidence="8" id="KW-0653">Protein transport</keyword>
<evidence type="ECO:0000313" key="17">
    <source>
        <dbReference type="EMBL" id="KAF4076911.1"/>
    </source>
</evidence>
<dbReference type="AlphaFoldDB" id="A0A7J6A419"/>
<dbReference type="GO" id="GO:0032050">
    <property type="term" value="F:clathrin heavy chain binding"/>
    <property type="evidence" value="ECO:0007669"/>
    <property type="project" value="TreeGrafter"/>
</dbReference>
<dbReference type="FunFam" id="1.25.40.90:FF:000001">
    <property type="entry name" value="phosphatidylinositol-binding clathrin assembly protein-like isoform X1"/>
    <property type="match status" value="1"/>
</dbReference>
<feature type="region of interest" description="Disordered" evidence="15">
    <location>
        <begin position="679"/>
        <end position="700"/>
    </location>
</feature>
<evidence type="ECO:0000256" key="2">
    <source>
        <dbReference type="ARBA" id="ARBA00004277"/>
    </source>
</evidence>
<evidence type="ECO:0000256" key="10">
    <source>
        <dbReference type="ARBA" id="ARBA00023180"/>
    </source>
</evidence>
<sequence>MSGQTLTDRIAAAQYSLTGSEVARAVCKATTHEVMAPKKKHLEYLIQATQESNVNIPQMADTLFERAGNASWIVVFKALVTTHHLMVHGNERFIQFLASRNTLFNLSNFLDKTGSHGYDMSTFIRRYSRYLNEKAFSYRQMAFDFGRVKKGNDGVMRTMTTDKLLKGMSTLQSQIDALLEFDVHPKDLVNGVINAAFLLLFKDLIKLYACYNDGIINLLEKFFQMKKGQCKDALEIYKRFLTRMTRVTEFLKIAEQVGIDKSDIPELTQAPESLLESLETHLNTLEGKRGSPTKKSSSVSNGTPAGTPVKSVDEVPAAAAEAQNTTATAAPASGFSDLVDFDLLAPSAGASAAPTSGWGDLLGEAAAVSSSSVLHSESESVAPAEITETSHDAIAEPAANANATALPSAANANAITPAAPAPTSSLSDMDLFGDAFAPSPGDGSADSGASAVAADVFKGSDPWAPSEGSVDVAPELDLFAMKPAEGSTESPANGELSTTPTVSPENAPETTPLAPSAPTTESTAPLAPPAHAAPSALDIFGDIFDSVPEQNASSEPKGAVTPTNVDLFGADLPAVSRGASPLPDASVTADLLSDSFIAPTPSLATAPVSPPKTNAPVLDLLDTFGEPEVEPHTSTSTGDLLGGLISPVASAAPPVPAVTAASVAPSDLLDSSFDAFSLPPSSSVTSDPIPASTAPSGGFDPSVFDGLGDLLMPSITPQSTGGSSTPIVSAASPIVAAETIPVVAPAATPTATPTMMPTATPTMMPTATPTMMPTATPTMMPTSPAMMPAAGLPAKAISIDLDESLANLVGNLGMGSQKKDGEKKLTGGVNWAPQVAPTRWSTPPMAGATAGATPPTGTMPPPMGAQPAFSLPTAGGTGAPMMPPQMMMGQSMMRPPFAGAAAPLSPGSAVQSPKKPQTKDPLADLDIKDFL</sequence>
<dbReference type="GO" id="GO:0008021">
    <property type="term" value="C:synaptic vesicle"/>
    <property type="evidence" value="ECO:0007669"/>
    <property type="project" value="TreeGrafter"/>
</dbReference>
<feature type="region of interest" description="Disordered" evidence="15">
    <location>
        <begin position="484"/>
        <end position="532"/>
    </location>
</feature>
<evidence type="ECO:0000259" key="16">
    <source>
        <dbReference type="PROSITE" id="PS50942"/>
    </source>
</evidence>
<proteinExistence type="inferred from homology"/>
<keyword evidence="18" id="KW-1185">Reference proteome</keyword>
<dbReference type="GO" id="GO:0098894">
    <property type="term" value="C:extrinsic component of presynaptic endocytic zone membrane"/>
    <property type="evidence" value="ECO:0007669"/>
    <property type="project" value="TreeGrafter"/>
</dbReference>
<dbReference type="InterPro" id="IPR008942">
    <property type="entry name" value="ENTH_VHS"/>
</dbReference>
<dbReference type="GO" id="GO:0005545">
    <property type="term" value="F:1-phosphatidylinositol binding"/>
    <property type="evidence" value="ECO:0007669"/>
    <property type="project" value="InterPro"/>
</dbReference>
<evidence type="ECO:0000256" key="6">
    <source>
        <dbReference type="ARBA" id="ARBA00022481"/>
    </source>
</evidence>
<evidence type="ECO:0000256" key="13">
    <source>
        <dbReference type="ARBA" id="ARBA00081660"/>
    </source>
</evidence>
<dbReference type="Pfam" id="PF07651">
    <property type="entry name" value="ANTH"/>
    <property type="match status" value="1"/>
</dbReference>
<dbReference type="GO" id="GO:0005905">
    <property type="term" value="C:clathrin-coated pit"/>
    <property type="evidence" value="ECO:0007669"/>
    <property type="project" value="TreeGrafter"/>
</dbReference>
<evidence type="ECO:0000256" key="1">
    <source>
        <dbReference type="ARBA" id="ARBA00004236"/>
    </source>
</evidence>
<dbReference type="GO" id="GO:0015031">
    <property type="term" value="P:protein transport"/>
    <property type="evidence" value="ECO:0007669"/>
    <property type="project" value="UniProtKB-KW"/>
</dbReference>
<dbReference type="InterPro" id="IPR045192">
    <property type="entry name" value="AP180-like"/>
</dbReference>
<dbReference type="PANTHER" id="PTHR22951">
    <property type="entry name" value="CLATHRIN ASSEMBLY PROTEIN"/>
    <property type="match status" value="1"/>
</dbReference>
<dbReference type="InterPro" id="IPR013809">
    <property type="entry name" value="ENTH"/>
</dbReference>
<protein>
    <recommendedName>
        <fullName evidence="12">Clathrin coat assembly protein AP180</fullName>
    </recommendedName>
    <alternativeName>
        <fullName evidence="14">91 kDa synaptosomal-associated protein</fullName>
    </alternativeName>
    <alternativeName>
        <fullName evidence="13">Clathrin coat-associated protein AP180</fullName>
    </alternativeName>
</protein>
<evidence type="ECO:0000256" key="11">
    <source>
        <dbReference type="ARBA" id="ARBA00062465"/>
    </source>
</evidence>
<feature type="region of interest" description="Disordered" evidence="15">
    <location>
        <begin position="834"/>
        <end position="858"/>
    </location>
</feature>
<evidence type="ECO:0000256" key="8">
    <source>
        <dbReference type="ARBA" id="ARBA00022927"/>
    </source>
</evidence>
<keyword evidence="7" id="KW-0597">Phosphoprotein</keyword>
<feature type="region of interest" description="Disordered" evidence="15">
    <location>
        <begin position="285"/>
        <end position="310"/>
    </location>
</feature>
<feature type="compositionally biased region" description="Polar residues" evidence="15">
    <location>
        <begin position="487"/>
        <end position="504"/>
    </location>
</feature>
<evidence type="ECO:0000256" key="12">
    <source>
        <dbReference type="ARBA" id="ARBA00070426"/>
    </source>
</evidence>
<dbReference type="CDD" id="cd16985">
    <property type="entry name" value="ANTH_N_AP180"/>
    <property type="match status" value="1"/>
</dbReference>
<keyword evidence="5" id="KW-1003">Cell membrane</keyword>
<evidence type="ECO:0000256" key="3">
    <source>
        <dbReference type="ARBA" id="ARBA00008011"/>
    </source>
</evidence>
<comment type="subunit">
    <text evidence="11">Binds AP2A2. Interacts with AP2B1; clathrin competes with SNAP91.</text>
</comment>